<evidence type="ECO:0000313" key="1">
    <source>
        <dbReference type="EMBL" id="MFD2599869.1"/>
    </source>
</evidence>
<keyword evidence="2" id="KW-1185">Reference proteome</keyword>
<comment type="caution">
    <text evidence="1">The sequence shown here is derived from an EMBL/GenBank/DDBJ whole genome shotgun (WGS) entry which is preliminary data.</text>
</comment>
<reference evidence="2" key="1">
    <citation type="journal article" date="2019" name="Int. J. Syst. Evol. Microbiol.">
        <title>The Global Catalogue of Microorganisms (GCM) 10K type strain sequencing project: providing services to taxonomists for standard genome sequencing and annotation.</title>
        <authorList>
            <consortium name="The Broad Institute Genomics Platform"/>
            <consortium name="The Broad Institute Genome Sequencing Center for Infectious Disease"/>
            <person name="Wu L."/>
            <person name="Ma J."/>
        </authorList>
    </citation>
    <scope>NUCLEOTIDE SEQUENCE [LARGE SCALE GENOMIC DNA]</scope>
    <source>
        <strain evidence="2">KCTC 42248</strain>
    </source>
</reference>
<protein>
    <submittedName>
        <fullName evidence="1">Uncharacterized protein</fullName>
    </submittedName>
</protein>
<accession>A0ABW5NLY2</accession>
<dbReference type="EMBL" id="JBHUMA010000006">
    <property type="protein sequence ID" value="MFD2599869.1"/>
    <property type="molecule type" value="Genomic_DNA"/>
</dbReference>
<dbReference type="Proteomes" id="UP001597393">
    <property type="component" value="Unassembled WGS sequence"/>
</dbReference>
<gene>
    <name evidence="1" type="ORF">ACFSQ3_13000</name>
</gene>
<sequence length="42" mass="4751">MDSNRDTDMTGRVYLGNDELAKKSDKSEKQWLDCKSISKVSA</sequence>
<name>A0ABW5NLY2_9SPHI</name>
<evidence type="ECO:0000313" key="2">
    <source>
        <dbReference type="Proteomes" id="UP001597393"/>
    </source>
</evidence>
<organism evidence="1 2">
    <name type="scientific">Sphingobacterium corticis</name>
    <dbReference type="NCBI Taxonomy" id="1812823"/>
    <lineage>
        <taxon>Bacteria</taxon>
        <taxon>Pseudomonadati</taxon>
        <taxon>Bacteroidota</taxon>
        <taxon>Sphingobacteriia</taxon>
        <taxon>Sphingobacteriales</taxon>
        <taxon>Sphingobacteriaceae</taxon>
        <taxon>Sphingobacterium</taxon>
    </lineage>
</organism>
<proteinExistence type="predicted"/>